<accession>A0A9P3LU45</accession>
<name>A0A9P3LU45_9FUNG</name>
<dbReference type="InterPro" id="IPR036910">
    <property type="entry name" value="HMG_box_dom_sf"/>
</dbReference>
<dbReference type="SUPFAM" id="SSF47095">
    <property type="entry name" value="HMG-box"/>
    <property type="match status" value="1"/>
</dbReference>
<feature type="compositionally biased region" description="Low complexity" evidence="2">
    <location>
        <begin position="184"/>
        <end position="205"/>
    </location>
</feature>
<feature type="compositionally biased region" description="Basic and acidic residues" evidence="2">
    <location>
        <begin position="685"/>
        <end position="695"/>
    </location>
</feature>
<gene>
    <name evidence="4" type="ORF">EMPS_02931</name>
</gene>
<dbReference type="GO" id="GO:0005634">
    <property type="term" value="C:nucleus"/>
    <property type="evidence" value="ECO:0007669"/>
    <property type="project" value="UniProtKB-UniRule"/>
</dbReference>
<dbReference type="Pfam" id="PF00505">
    <property type="entry name" value="HMG_box"/>
    <property type="match status" value="1"/>
</dbReference>
<dbReference type="SMART" id="SM00398">
    <property type="entry name" value="HMG"/>
    <property type="match status" value="1"/>
</dbReference>
<dbReference type="Proteomes" id="UP000827284">
    <property type="component" value="Unassembled WGS sequence"/>
</dbReference>
<protein>
    <recommendedName>
        <fullName evidence="3">HMG box domain-containing protein</fullName>
    </recommendedName>
</protein>
<evidence type="ECO:0000259" key="3">
    <source>
        <dbReference type="PROSITE" id="PS50118"/>
    </source>
</evidence>
<dbReference type="OrthoDB" id="6247875at2759"/>
<reference evidence="4" key="2">
    <citation type="journal article" date="2022" name="Microbiol. Resour. Announc.">
        <title>Whole-Genome Sequence of Entomortierella parvispora E1425, a Mucoromycotan Fungus Associated with Burkholderiaceae-Related Endosymbiotic Bacteria.</title>
        <authorList>
            <person name="Herlambang A."/>
            <person name="Guo Y."/>
            <person name="Takashima Y."/>
            <person name="Narisawa K."/>
            <person name="Ohta H."/>
            <person name="Nishizawa T."/>
        </authorList>
    </citation>
    <scope>NUCLEOTIDE SEQUENCE</scope>
    <source>
        <strain evidence="4">E1425</strain>
    </source>
</reference>
<evidence type="ECO:0000256" key="1">
    <source>
        <dbReference type="PROSITE-ProRule" id="PRU00267"/>
    </source>
</evidence>
<dbReference type="Gene3D" id="1.10.30.10">
    <property type="entry name" value="High mobility group box domain"/>
    <property type="match status" value="1"/>
</dbReference>
<keyword evidence="5" id="KW-1185">Reference proteome</keyword>
<proteinExistence type="predicted"/>
<feature type="region of interest" description="Disordered" evidence="2">
    <location>
        <begin position="585"/>
        <end position="610"/>
    </location>
</feature>
<organism evidence="4 5">
    <name type="scientific">Entomortierella parvispora</name>
    <dbReference type="NCBI Taxonomy" id="205924"/>
    <lineage>
        <taxon>Eukaryota</taxon>
        <taxon>Fungi</taxon>
        <taxon>Fungi incertae sedis</taxon>
        <taxon>Mucoromycota</taxon>
        <taxon>Mortierellomycotina</taxon>
        <taxon>Mortierellomycetes</taxon>
        <taxon>Mortierellales</taxon>
        <taxon>Mortierellaceae</taxon>
        <taxon>Entomortierella</taxon>
    </lineage>
</organism>
<dbReference type="EMBL" id="BQFW01000004">
    <property type="protein sequence ID" value="GJJ70582.1"/>
    <property type="molecule type" value="Genomic_DNA"/>
</dbReference>
<feature type="region of interest" description="Disordered" evidence="2">
    <location>
        <begin position="377"/>
        <end position="437"/>
    </location>
</feature>
<evidence type="ECO:0000313" key="4">
    <source>
        <dbReference type="EMBL" id="GJJ70582.1"/>
    </source>
</evidence>
<reference evidence="4" key="1">
    <citation type="submission" date="2021-11" db="EMBL/GenBank/DDBJ databases">
        <authorList>
            <person name="Herlambang A."/>
            <person name="Guo Y."/>
            <person name="Takashima Y."/>
            <person name="Nishizawa T."/>
        </authorList>
    </citation>
    <scope>NUCLEOTIDE SEQUENCE</scope>
    <source>
        <strain evidence="4">E1425</strain>
    </source>
</reference>
<dbReference type="PROSITE" id="PS50118">
    <property type="entry name" value="HMG_BOX_2"/>
    <property type="match status" value="1"/>
</dbReference>
<dbReference type="AlphaFoldDB" id="A0A9P3LU45"/>
<dbReference type="GO" id="GO:0003677">
    <property type="term" value="F:DNA binding"/>
    <property type="evidence" value="ECO:0007669"/>
    <property type="project" value="UniProtKB-UniRule"/>
</dbReference>
<keyword evidence="1" id="KW-0539">Nucleus</keyword>
<sequence>MLTLSAGGSENLQGLERTEADRLPVNRHYSFQGGSNDHQFLVRPIPHRLSAPALTQVPNYIQQPQQPQQPLYPENSQNIHYEAPSCQQPELPQSTSCNCVYSPFSVLDGTVAHGDMIQGMHVAFEQSEGQSFTAYRPVSALAAFPTEPAVASPAVDYTSFHHDIQPGIIVDEDSPSYPRKRRSPSSQPISLPSRRSSSVSPLPTSLIESTGMLPGLAHSESTTSTVASARDFFSPLSLGRMSGISSFPSKTPLSLMQPLQQWQQIQQMPRAVSLTPTGVSRANGSQRGLVRMHSSPDLQLQHHRPMGTFSHSLCTYLDSAHQSSSSTASTITFLSAPVSLPSYTISHAKVFPASFPVISLPHQVPELGSELQRDPLLPASQLPSQSPSGSSARSMAAGRGADKRHLKSSGSKSDGDTDPSIPLLARKKQKQKQPLPLLARMKKPCNSYMWYRKETYKKNQSEFNAKKFPGSAISKEIARAWKREPESVKRVFEAKAEMEKYRIMQALPSYEFKSLQAGCKSSRPRKKATAGLPLIMDMPMTLPDASSTSTVCEDVVNGPDSIATCSSGDRQKKAGQPDIYIIDDDRTESNENGSGGSNNQIAADQGAANTATRSRVINVDHPPERQESQPQQGNTAMTTFLSPPIVSTVHQQQRHQQLAQFQVQHQQQLQLQNGYPGYRLYALEGPDHNHDKGNVRNEPVGNDNQGSSPSSATDPAGRRKRKN</sequence>
<feature type="region of interest" description="Disordered" evidence="2">
    <location>
        <begin position="168"/>
        <end position="205"/>
    </location>
</feature>
<dbReference type="InterPro" id="IPR009071">
    <property type="entry name" value="HMG_box_dom"/>
</dbReference>
<feature type="region of interest" description="Disordered" evidence="2">
    <location>
        <begin position="1"/>
        <end position="20"/>
    </location>
</feature>
<feature type="compositionally biased region" description="Polar residues" evidence="2">
    <location>
        <begin position="702"/>
        <end position="713"/>
    </location>
</feature>
<feature type="domain" description="HMG box" evidence="3">
    <location>
        <begin position="441"/>
        <end position="511"/>
    </location>
</feature>
<evidence type="ECO:0000313" key="5">
    <source>
        <dbReference type="Proteomes" id="UP000827284"/>
    </source>
</evidence>
<feature type="compositionally biased region" description="Polar residues" evidence="2">
    <location>
        <begin position="1"/>
        <end position="12"/>
    </location>
</feature>
<keyword evidence="1" id="KW-0238">DNA-binding</keyword>
<feature type="DNA-binding region" description="HMG box" evidence="1">
    <location>
        <begin position="441"/>
        <end position="511"/>
    </location>
</feature>
<feature type="compositionally biased region" description="Low complexity" evidence="2">
    <location>
        <begin position="377"/>
        <end position="399"/>
    </location>
</feature>
<comment type="caution">
    <text evidence="4">The sequence shown here is derived from an EMBL/GenBank/DDBJ whole genome shotgun (WGS) entry which is preliminary data.</text>
</comment>
<evidence type="ECO:0000256" key="2">
    <source>
        <dbReference type="SAM" id="MobiDB-lite"/>
    </source>
</evidence>
<feature type="region of interest" description="Disordered" evidence="2">
    <location>
        <begin position="680"/>
        <end position="723"/>
    </location>
</feature>